<organism evidence="2">
    <name type="scientific">Nocardia globerula</name>
    <dbReference type="NCBI Taxonomy" id="1818"/>
    <lineage>
        <taxon>Bacteria</taxon>
        <taxon>Bacillati</taxon>
        <taxon>Actinomycetota</taxon>
        <taxon>Actinomycetes</taxon>
        <taxon>Mycobacteriales</taxon>
        <taxon>Nocardiaceae</taxon>
        <taxon>Nocardia</taxon>
    </lineage>
</organism>
<proteinExistence type="predicted"/>
<reference evidence="2" key="1">
    <citation type="submission" date="2019-07" db="EMBL/GenBank/DDBJ databases">
        <title>Genomic Encyclopedia of Type Strains, Phase IV (KMG-IV): sequencing the most valuable type-strain genomes for metagenomic binning, comparative biology and taxonomic classification.</title>
        <authorList>
            <person name="Goeker M."/>
        </authorList>
    </citation>
    <scope>NUCLEOTIDE SEQUENCE</scope>
    <source>
        <strain evidence="2">DSM 44596</strain>
    </source>
</reference>
<feature type="transmembrane region" description="Helical" evidence="1">
    <location>
        <begin position="538"/>
        <end position="557"/>
    </location>
</feature>
<accession>A0A652YIQ9</accession>
<sequence length="911" mass="96393">MSVLTVFLAAPGPADGVRDVLTDLSSAGLLDPFLWIDERDVASGLSAVSATAVDGGEVSTVALQNVLASTRVTRVRLCVLVPFIEGAQSVRVESERAIADMLVANSGSAQLVRLRTILTRGGSTAPASAVPALAGWHNLLIAPEDSNGPGMGHVSLAATTDAVVIGRNAAPVVAGVVGLWSHAAHTPFDDLHVVPGDAIRLVRSFYRRLETSGAEHDLREQVLDIGGPLPLPLDAGGSVVYVEDVPLATGTMAQNLWGKHRGMLIGSRVPMPAVGGSQAIGLWRALVMFFSFIGSALRNAPMAFYNRVSRGVSGAVASTLNAAVFGTDSSAYTIVVNGVGPDGRSVKWSEFTAASHQMMTALDSGTESRHHAASTDLSRLWSDYSAGALTLADAGERSQGLPPVQVGANRAVIRIAGDIVPGKAQRFTDVPGIIAASTGVSGLDAHDVLAISDFRAQLRELEQDQVLGLEARRTVGAVDAWGQTIRRSYGFAFGQLLAEGMHSTRSEVSALLGKLRAHSGFEDQSEGIRNRQRGLARWAQIITLLAVLIIGAAGYLTYRDIMVWWHCAVIVVVAIAVWFVSLFILFTRSQQELFQLINRQRRAAGELEADQANLRTALRDLDRLSAAYRQHVSWSAALGTFLAEPLGKAPQRSGSTRQVEWGLPRSAAIGSARPEPGRILEVAERLRSELFTVGWMSSPWDELTRAAGDHLGALGLDVRQSPELLYTKQGWGSGSALDVWSDKLADGEIALDGADVVWERALAELGGSKVSLLTELVSSVEVRDLGQSRVLTLDGFMAGVGAAGEIAQSGHFDRTLLTDLAVTSGRAAVCGGRADQVRLGLGLLSVTTQFSEGLAREELQFGGETSAIVDEHSFEIPVSPDAGALGGFGKQSSVAPVSDPFRAPSIDGMNF</sequence>
<keyword evidence="1" id="KW-1133">Transmembrane helix</keyword>
<keyword evidence="1" id="KW-0812">Transmembrane</keyword>
<comment type="caution">
    <text evidence="2">The sequence shown here is derived from an EMBL/GenBank/DDBJ whole genome shotgun (WGS) entry which is preliminary data.</text>
</comment>
<gene>
    <name evidence="2" type="ORF">FNL38_109156</name>
</gene>
<evidence type="ECO:0000313" key="2">
    <source>
        <dbReference type="EMBL" id="TYQ01141.1"/>
    </source>
</evidence>
<evidence type="ECO:0000256" key="1">
    <source>
        <dbReference type="SAM" id="Phobius"/>
    </source>
</evidence>
<dbReference type="EMBL" id="VNIQ01000009">
    <property type="protein sequence ID" value="TYQ01141.1"/>
    <property type="molecule type" value="Genomic_DNA"/>
</dbReference>
<name>A0A652YIQ9_NOCGL</name>
<protein>
    <submittedName>
        <fullName evidence="2">Uncharacterized protein</fullName>
    </submittedName>
</protein>
<dbReference type="AlphaFoldDB" id="A0A652YIQ9"/>
<keyword evidence="1" id="KW-0472">Membrane</keyword>
<feature type="transmembrane region" description="Helical" evidence="1">
    <location>
        <begin position="563"/>
        <end position="586"/>
    </location>
</feature>